<sequence>MITYSRRSFRLYLANRQYVLAVPIYTLGLMLLLSILIVIVVGIATGFPVSKDFEEGFRANSGAILSLPGFLVSVGVLAATRNFAMALAFGSTRRHFWLGTTAGFVVTAAVTAAAAVLMLGLERLTGHWFVGAYAFDVAVLGNGNIAQTFSVTFVLALLSLTVGALFGTVLRAFGTKATAVLSIGVLLVLFAAVALVVWKWSVVAPLLANWGAWATVIIGAAFVVLASIGSYAACRRATV</sequence>
<gene>
    <name evidence="2" type="ORF">IPF40_14670</name>
</gene>
<feature type="transmembrane region" description="Helical" evidence="1">
    <location>
        <begin position="177"/>
        <end position="198"/>
    </location>
</feature>
<reference evidence="2 3" key="1">
    <citation type="submission" date="2020-10" db="EMBL/GenBank/DDBJ databases">
        <title>Connecting structure to function with the recovery of over 1000 high-quality activated sludge metagenome-assembled genomes encoding full-length rRNA genes using long-read sequencing.</title>
        <authorList>
            <person name="Singleton C.M."/>
            <person name="Petriglieri F."/>
            <person name="Kristensen J.M."/>
            <person name="Kirkegaard R.H."/>
            <person name="Michaelsen T.Y."/>
            <person name="Andersen M.H."/>
            <person name="Karst S.M."/>
            <person name="Dueholm M.S."/>
            <person name="Nielsen P.H."/>
            <person name="Albertsen M."/>
        </authorList>
    </citation>
    <scope>NUCLEOTIDE SEQUENCE [LARGE SCALE GENOMIC DNA]</scope>
    <source>
        <strain evidence="2">AalE_18-Q3-R2-46_BAT3C.188</strain>
    </source>
</reference>
<dbReference type="AlphaFoldDB" id="A0A934X6P4"/>
<organism evidence="2 3">
    <name type="scientific">Candidatus Phosphoribacter hodrii</name>
    <dbReference type="NCBI Taxonomy" id="2953743"/>
    <lineage>
        <taxon>Bacteria</taxon>
        <taxon>Bacillati</taxon>
        <taxon>Actinomycetota</taxon>
        <taxon>Actinomycetes</taxon>
        <taxon>Micrococcales</taxon>
        <taxon>Dermatophilaceae</taxon>
        <taxon>Candidatus Phosphoribacter</taxon>
    </lineage>
</organism>
<keyword evidence="1" id="KW-1133">Transmembrane helix</keyword>
<dbReference type="EMBL" id="JADIXZ010000008">
    <property type="protein sequence ID" value="MBK6302216.1"/>
    <property type="molecule type" value="Genomic_DNA"/>
</dbReference>
<protein>
    <submittedName>
        <fullName evidence="2">Uncharacterized protein</fullName>
    </submittedName>
</protein>
<evidence type="ECO:0000256" key="1">
    <source>
        <dbReference type="SAM" id="Phobius"/>
    </source>
</evidence>
<feature type="transmembrane region" description="Helical" evidence="1">
    <location>
        <begin position="20"/>
        <end position="43"/>
    </location>
</feature>
<name>A0A934X6P4_9MICO</name>
<keyword evidence="1" id="KW-0472">Membrane</keyword>
<comment type="caution">
    <text evidence="2">The sequence shown here is derived from an EMBL/GenBank/DDBJ whole genome shotgun (WGS) entry which is preliminary data.</text>
</comment>
<feature type="transmembrane region" description="Helical" evidence="1">
    <location>
        <begin position="210"/>
        <end position="234"/>
    </location>
</feature>
<keyword evidence="1" id="KW-0812">Transmembrane</keyword>
<evidence type="ECO:0000313" key="3">
    <source>
        <dbReference type="Proteomes" id="UP000718281"/>
    </source>
</evidence>
<feature type="transmembrane region" description="Helical" evidence="1">
    <location>
        <begin position="63"/>
        <end position="84"/>
    </location>
</feature>
<proteinExistence type="predicted"/>
<evidence type="ECO:0000313" key="2">
    <source>
        <dbReference type="EMBL" id="MBK6302216.1"/>
    </source>
</evidence>
<accession>A0A934X6P4</accession>
<feature type="transmembrane region" description="Helical" evidence="1">
    <location>
        <begin position="149"/>
        <end position="170"/>
    </location>
</feature>
<feature type="transmembrane region" description="Helical" evidence="1">
    <location>
        <begin position="96"/>
        <end position="121"/>
    </location>
</feature>
<dbReference type="Proteomes" id="UP000718281">
    <property type="component" value="Unassembled WGS sequence"/>
</dbReference>